<evidence type="ECO:0000256" key="12">
    <source>
        <dbReference type="SAM" id="Coils"/>
    </source>
</evidence>
<dbReference type="GO" id="GO:0005737">
    <property type="term" value="C:cytoplasm"/>
    <property type="evidence" value="ECO:0007669"/>
    <property type="project" value="UniProtKB-SubCell"/>
</dbReference>
<dbReference type="InterPro" id="IPR017907">
    <property type="entry name" value="Znf_RING_CS"/>
</dbReference>
<dbReference type="PIRSF" id="PIRSF015614">
    <property type="entry name" value="TRAF"/>
    <property type="match status" value="1"/>
</dbReference>
<dbReference type="Gene3D" id="2.60.210.10">
    <property type="entry name" value="Apoptosis, Tumor Necrosis Factor Receptor Associated Protein 2, Chain A"/>
    <property type="match status" value="1"/>
</dbReference>
<keyword evidence="8 11" id="KW-0862">Zinc</keyword>
<keyword evidence="6" id="KW-0677">Repeat</keyword>
<dbReference type="Pfam" id="PF02176">
    <property type="entry name" value="zf-TRAF"/>
    <property type="match status" value="1"/>
</dbReference>
<dbReference type="OrthoDB" id="5947827at2759"/>
<evidence type="ECO:0000313" key="16">
    <source>
        <dbReference type="Proteomes" id="UP000515163"/>
    </source>
</evidence>
<evidence type="ECO:0000259" key="14">
    <source>
        <dbReference type="PROSITE" id="PS50144"/>
    </source>
</evidence>
<evidence type="ECO:0000256" key="3">
    <source>
        <dbReference type="ARBA" id="ARBA00022499"/>
    </source>
</evidence>
<feature type="zinc finger region" description="TRAF-type" evidence="11">
    <location>
        <begin position="103"/>
        <end position="152"/>
    </location>
</feature>
<dbReference type="FunCoup" id="A0A6P8INI9">
    <property type="interactions" value="735"/>
</dbReference>
<dbReference type="PROSITE" id="PS50145">
    <property type="entry name" value="ZF_TRAF"/>
    <property type="match status" value="2"/>
</dbReference>
<dbReference type="InterPro" id="IPR001841">
    <property type="entry name" value="Znf_RING"/>
</dbReference>
<feature type="domain" description="MATH" evidence="14">
    <location>
        <begin position="403"/>
        <end position="547"/>
    </location>
</feature>
<dbReference type="InterPro" id="IPR008974">
    <property type="entry name" value="TRAF-like"/>
</dbReference>
<dbReference type="FunFam" id="2.60.210.10:FF:000001">
    <property type="entry name" value="TNF receptor-associated factor"/>
    <property type="match status" value="1"/>
</dbReference>
<evidence type="ECO:0000256" key="5">
    <source>
        <dbReference type="ARBA" id="ARBA00022723"/>
    </source>
</evidence>
<dbReference type="InterPro" id="IPR013083">
    <property type="entry name" value="Znf_RING/FYVE/PHD"/>
</dbReference>
<dbReference type="PANTHER" id="PTHR10131:SF153">
    <property type="entry name" value="RING-TYPE DOMAIN-CONTAINING PROTEIN"/>
    <property type="match status" value="1"/>
</dbReference>
<dbReference type="SUPFAM" id="SSF49599">
    <property type="entry name" value="TRAF domain-like"/>
    <property type="match status" value="2"/>
</dbReference>
<feature type="coiled-coil region" evidence="12">
    <location>
        <begin position="236"/>
        <end position="270"/>
    </location>
</feature>
<dbReference type="SUPFAM" id="SSF57850">
    <property type="entry name" value="RING/U-box"/>
    <property type="match status" value="1"/>
</dbReference>
<evidence type="ECO:0000313" key="17">
    <source>
        <dbReference type="RefSeq" id="XP_031568439.1"/>
    </source>
</evidence>
<dbReference type="InterPro" id="IPR002083">
    <property type="entry name" value="MATH/TRAF_dom"/>
</dbReference>
<evidence type="ECO:0000256" key="7">
    <source>
        <dbReference type="ARBA" id="ARBA00022771"/>
    </source>
</evidence>
<gene>
    <name evidence="17" type="primary">LOC116303113</name>
</gene>
<comment type="subcellular location">
    <subcellularLocation>
        <location evidence="1">Cytoplasm</location>
    </subcellularLocation>
</comment>
<keyword evidence="3" id="KW-1017">Isopeptide bond</keyword>
<keyword evidence="10 12" id="KW-0175">Coiled coil</keyword>
<evidence type="ECO:0000256" key="1">
    <source>
        <dbReference type="ARBA" id="ARBA00004496"/>
    </source>
</evidence>
<dbReference type="Pfam" id="PF13923">
    <property type="entry name" value="zf-C3HC4_2"/>
    <property type="match status" value="1"/>
</dbReference>
<dbReference type="SMART" id="SM00061">
    <property type="entry name" value="MATH"/>
    <property type="match status" value="1"/>
</dbReference>
<dbReference type="GO" id="GO:0009898">
    <property type="term" value="C:cytoplasmic side of plasma membrane"/>
    <property type="evidence" value="ECO:0007669"/>
    <property type="project" value="TreeGrafter"/>
</dbReference>
<dbReference type="PROSITE" id="PS00518">
    <property type="entry name" value="ZF_RING_1"/>
    <property type="match status" value="1"/>
</dbReference>
<accession>A0A6P8INI9</accession>
<dbReference type="GO" id="GO:0005164">
    <property type="term" value="F:tumor necrosis factor receptor binding"/>
    <property type="evidence" value="ECO:0007669"/>
    <property type="project" value="TreeGrafter"/>
</dbReference>
<feature type="domain" description="TRAF-type" evidence="15">
    <location>
        <begin position="103"/>
        <end position="152"/>
    </location>
</feature>
<evidence type="ECO:0000256" key="6">
    <source>
        <dbReference type="ARBA" id="ARBA00022737"/>
    </source>
</evidence>
<dbReference type="PROSITE" id="PS50144">
    <property type="entry name" value="MATH"/>
    <property type="match status" value="1"/>
</dbReference>
<dbReference type="GO" id="GO:0043122">
    <property type="term" value="P:regulation of canonical NF-kappaB signal transduction"/>
    <property type="evidence" value="ECO:0007669"/>
    <property type="project" value="TreeGrafter"/>
</dbReference>
<proteinExistence type="predicted"/>
<dbReference type="RefSeq" id="XP_031568439.1">
    <property type="nucleotide sequence ID" value="XM_031712579.1"/>
</dbReference>
<evidence type="ECO:0000256" key="11">
    <source>
        <dbReference type="PROSITE-ProRule" id="PRU00207"/>
    </source>
</evidence>
<feature type="domain" description="RING-type" evidence="13">
    <location>
        <begin position="22"/>
        <end position="61"/>
    </location>
</feature>
<name>A0A6P8INI9_ACTTE</name>
<organism evidence="16 17">
    <name type="scientific">Actinia tenebrosa</name>
    <name type="common">Australian red waratah sea anemone</name>
    <dbReference type="NCBI Taxonomy" id="6105"/>
    <lineage>
        <taxon>Eukaryota</taxon>
        <taxon>Metazoa</taxon>
        <taxon>Cnidaria</taxon>
        <taxon>Anthozoa</taxon>
        <taxon>Hexacorallia</taxon>
        <taxon>Actiniaria</taxon>
        <taxon>Actiniidae</taxon>
        <taxon>Actinia</taxon>
    </lineage>
</organism>
<keyword evidence="2" id="KW-0963">Cytoplasm</keyword>
<evidence type="ECO:0000256" key="4">
    <source>
        <dbReference type="ARBA" id="ARBA00022703"/>
    </source>
</evidence>
<dbReference type="InterPro" id="IPR001293">
    <property type="entry name" value="Znf_TRAF"/>
</dbReference>
<sequence length="548" mass="63448">MTFEPSNNRPIFVIPVEDRLKCVACKEVLKDPVQSSCAHRFCTKCANDILKKPRPRCPDHEEELRSDQLFKDRCAAREIQALECYCGRKKDGCTWKGMLADLQKHACPFEKVECVNKNKGCKAIILRCQLPSHIDKKCLYREVQCQFCLREVLEIHLDKHHEKCSKFLIECENNCGVNSLPRDQMEEHINLHCPLKIRYCRYFHHLGCEFQGTEEQIKEHDKDFYNKHLELSGQHAERTEHELQTLKKKIAILEEKNRQFENHVKEQNEVISSVRETLSTQQVKLMKVEEFIVNQNKTVEELMKKGGKTTDEPELPLAVLKMVDDLREQLEGHSKKMKSLENESAVKAYTLQEKKDFSLSSGLSVPGSLEQRIGAGESSVAWHDVRLAEHELRLSILDQCSYDGTFVWKIENYSRRFQEAIVNKTPSLYSPPFYTSRFGYKMCARVYLNGDGSGKGTHVSVFISVMRGEYDAVLPWPFSKKITLKLLDQNHLEDITETFRPDRNSSSFMRPRADMNIASGCPKFCTHLRLQTNGYVKENTMFIKVIVN</sequence>
<dbReference type="GeneID" id="116303113"/>
<dbReference type="GO" id="GO:0006915">
    <property type="term" value="P:apoptotic process"/>
    <property type="evidence" value="ECO:0007669"/>
    <property type="project" value="UniProtKB-KW"/>
</dbReference>
<evidence type="ECO:0000256" key="2">
    <source>
        <dbReference type="ARBA" id="ARBA00022490"/>
    </source>
</evidence>
<keyword evidence="4" id="KW-0053">Apoptosis</keyword>
<evidence type="ECO:0000256" key="9">
    <source>
        <dbReference type="ARBA" id="ARBA00022843"/>
    </source>
</evidence>
<dbReference type="GO" id="GO:0007165">
    <property type="term" value="P:signal transduction"/>
    <property type="evidence" value="ECO:0007669"/>
    <property type="project" value="InterPro"/>
</dbReference>
<keyword evidence="7 11" id="KW-0863">Zinc-finger</keyword>
<dbReference type="GO" id="GO:0042981">
    <property type="term" value="P:regulation of apoptotic process"/>
    <property type="evidence" value="ECO:0007669"/>
    <property type="project" value="InterPro"/>
</dbReference>
<dbReference type="Pfam" id="PF21355">
    <property type="entry name" value="TRAF-mep_MATH"/>
    <property type="match status" value="1"/>
</dbReference>
<dbReference type="InterPro" id="IPR012227">
    <property type="entry name" value="TNF_rcpt-assoc_TRAF_met"/>
</dbReference>
<dbReference type="Gene3D" id="3.30.40.10">
    <property type="entry name" value="Zinc/RING finger domain, C3HC4 (zinc finger)"/>
    <property type="match status" value="3"/>
</dbReference>
<evidence type="ECO:0000256" key="8">
    <source>
        <dbReference type="ARBA" id="ARBA00022833"/>
    </source>
</evidence>
<dbReference type="Proteomes" id="UP000515163">
    <property type="component" value="Unplaced"/>
</dbReference>
<evidence type="ECO:0000256" key="10">
    <source>
        <dbReference type="ARBA" id="ARBA00023054"/>
    </source>
</evidence>
<dbReference type="SUPFAM" id="SSF57953">
    <property type="entry name" value="Trimerization domain of TRAF"/>
    <property type="match status" value="1"/>
</dbReference>
<feature type="domain" description="TRAF-type" evidence="15">
    <location>
        <begin position="160"/>
        <end position="218"/>
    </location>
</feature>
<evidence type="ECO:0000259" key="13">
    <source>
        <dbReference type="PROSITE" id="PS50089"/>
    </source>
</evidence>
<feature type="zinc finger region" description="TRAF-type" evidence="11">
    <location>
        <begin position="160"/>
        <end position="218"/>
    </location>
</feature>
<dbReference type="PANTHER" id="PTHR10131">
    <property type="entry name" value="TNF RECEPTOR ASSOCIATED FACTOR"/>
    <property type="match status" value="1"/>
</dbReference>
<dbReference type="InParanoid" id="A0A6P8INI9"/>
<evidence type="ECO:0000259" key="15">
    <source>
        <dbReference type="PROSITE" id="PS50145"/>
    </source>
</evidence>
<dbReference type="GO" id="GO:0008270">
    <property type="term" value="F:zinc ion binding"/>
    <property type="evidence" value="ECO:0007669"/>
    <property type="project" value="UniProtKB-KW"/>
</dbReference>
<reference evidence="17" key="1">
    <citation type="submission" date="2025-08" db="UniProtKB">
        <authorList>
            <consortium name="RefSeq"/>
        </authorList>
    </citation>
    <scope>IDENTIFICATION</scope>
    <source>
        <tissue evidence="17">Tentacle</tissue>
    </source>
</reference>
<dbReference type="AlphaFoldDB" id="A0A6P8INI9"/>
<protein>
    <submittedName>
        <fullName evidence="17">TNF receptor-associated factor 3-like isoform X1</fullName>
    </submittedName>
</protein>
<dbReference type="InterPro" id="IPR049342">
    <property type="entry name" value="TRAF1-6_MATH_dom"/>
</dbReference>
<keyword evidence="16" id="KW-1185">Reference proteome</keyword>
<keyword evidence="9" id="KW-0832">Ubl conjugation</keyword>
<keyword evidence="5 11" id="KW-0479">Metal-binding</keyword>
<dbReference type="PROSITE" id="PS50089">
    <property type="entry name" value="ZF_RING_2"/>
    <property type="match status" value="1"/>
</dbReference>
<dbReference type="KEGG" id="aten:116303113"/>